<dbReference type="PANTHER" id="PTHR16146">
    <property type="entry name" value="INTELECTIN"/>
    <property type="match status" value="1"/>
</dbReference>
<dbReference type="GO" id="GO:0005615">
    <property type="term" value="C:extracellular space"/>
    <property type="evidence" value="ECO:0007669"/>
    <property type="project" value="TreeGrafter"/>
</dbReference>
<reference evidence="2" key="2">
    <citation type="journal article" date="2015" name="Fish Shellfish Immunol.">
        <title>Early steps in the European eel (Anguilla anguilla)-Vibrio vulnificus interaction in the gills: Role of the RtxA13 toxin.</title>
        <authorList>
            <person name="Callol A."/>
            <person name="Pajuelo D."/>
            <person name="Ebbesson L."/>
            <person name="Teles M."/>
            <person name="MacKenzie S."/>
            <person name="Amaro C."/>
        </authorList>
    </citation>
    <scope>NUCLEOTIDE SEQUENCE</scope>
</reference>
<evidence type="ECO:0000256" key="1">
    <source>
        <dbReference type="ARBA" id="ARBA00023157"/>
    </source>
</evidence>
<accession>A0A0E9XVK9</accession>
<organism evidence="2">
    <name type="scientific">Anguilla anguilla</name>
    <name type="common">European freshwater eel</name>
    <name type="synonym">Muraena anguilla</name>
    <dbReference type="NCBI Taxonomy" id="7936"/>
    <lineage>
        <taxon>Eukaryota</taxon>
        <taxon>Metazoa</taxon>
        <taxon>Chordata</taxon>
        <taxon>Craniata</taxon>
        <taxon>Vertebrata</taxon>
        <taxon>Euteleostomi</taxon>
        <taxon>Actinopterygii</taxon>
        <taxon>Neopterygii</taxon>
        <taxon>Teleostei</taxon>
        <taxon>Anguilliformes</taxon>
        <taxon>Anguillidae</taxon>
        <taxon>Anguilla</taxon>
    </lineage>
</organism>
<proteinExistence type="predicted"/>
<name>A0A0E9XVK9_ANGAN</name>
<dbReference type="PANTHER" id="PTHR16146:SF46">
    <property type="entry name" value="INTELECTIN-1A-RELATED"/>
    <property type="match status" value="1"/>
</dbReference>
<reference evidence="2" key="1">
    <citation type="submission" date="2014-11" db="EMBL/GenBank/DDBJ databases">
        <authorList>
            <person name="Amaro Gonzalez C."/>
        </authorList>
    </citation>
    <scope>NUCLEOTIDE SEQUENCE</scope>
</reference>
<dbReference type="EMBL" id="GBXM01002131">
    <property type="protein sequence ID" value="JAI06447.1"/>
    <property type="molecule type" value="Transcribed_RNA"/>
</dbReference>
<keyword evidence="1" id="KW-1015">Disulfide bond</keyword>
<protein>
    <submittedName>
        <fullName evidence="2">Uncharacterized protein</fullName>
    </submittedName>
</protein>
<evidence type="ECO:0000313" key="2">
    <source>
        <dbReference type="EMBL" id="JAI06447.1"/>
    </source>
</evidence>
<dbReference type="AlphaFoldDB" id="A0A0E9XVK9"/>
<dbReference type="GO" id="GO:0070492">
    <property type="term" value="F:oligosaccharide binding"/>
    <property type="evidence" value="ECO:0007669"/>
    <property type="project" value="TreeGrafter"/>
</dbReference>
<sequence length="66" mass="7118">MAICSGVSPRGCNTEHYCVGGGGHFPEGAPRQCGDFAAFDWDGYGTHRGWSASLDITESAMLLFYR</sequence>